<dbReference type="Pfam" id="PF07505">
    <property type="entry name" value="DUF5131"/>
    <property type="match status" value="1"/>
</dbReference>
<evidence type="ECO:0000256" key="1">
    <source>
        <dbReference type="SAM" id="MobiDB-lite"/>
    </source>
</evidence>
<dbReference type="EMBL" id="CAADFI010000030">
    <property type="protein sequence ID" value="VFJ92473.1"/>
    <property type="molecule type" value="Genomic_DNA"/>
</dbReference>
<protein>
    <submittedName>
        <fullName evidence="3">Phage protein Gp37/Gp68</fullName>
    </submittedName>
</protein>
<accession>A0A450UIX8</accession>
<evidence type="ECO:0000313" key="2">
    <source>
        <dbReference type="EMBL" id="VFJ91418.1"/>
    </source>
</evidence>
<gene>
    <name evidence="2" type="ORF">BECKH772A_GA0070896_100317</name>
    <name evidence="3" type="ORF">BECKH772B_GA0070898_100307</name>
    <name evidence="4" type="ORF">BECKH772C_GA0070978_100307</name>
</gene>
<evidence type="ECO:0000313" key="4">
    <source>
        <dbReference type="EMBL" id="VFJ99246.1"/>
    </source>
</evidence>
<dbReference type="EMBL" id="CAADFG010000031">
    <property type="protein sequence ID" value="VFJ91418.1"/>
    <property type="molecule type" value="Genomic_DNA"/>
</dbReference>
<feature type="region of interest" description="Disordered" evidence="1">
    <location>
        <begin position="169"/>
        <end position="222"/>
    </location>
</feature>
<dbReference type="AlphaFoldDB" id="A0A450UIX8"/>
<sequence>MAKRLQAMGAPGYDNGFQLSLLSDRLEQPLRRRKPTLYFVDSMSDLFHEGIPDAFLHRVFSVIERTPHHTYQILTKRWDRLPRYFAGGAAPGNAWLGVSVEDRRHGVPRIRDLREVDCAVRFISPEPLLEDLGEIDLGGIHWVITGGESGPKARPRTSMGNVNVTMLPFSSNNGADGGPTANAAPRRPTDGASTVESGMRRRRWFSPDHGLSAKQEDKVCPS</sequence>
<dbReference type="InterPro" id="IPR011101">
    <property type="entry name" value="DUF5131"/>
</dbReference>
<organism evidence="3">
    <name type="scientific">Candidatus Kentrum eta</name>
    <dbReference type="NCBI Taxonomy" id="2126337"/>
    <lineage>
        <taxon>Bacteria</taxon>
        <taxon>Pseudomonadati</taxon>
        <taxon>Pseudomonadota</taxon>
        <taxon>Gammaproteobacteria</taxon>
        <taxon>Candidatus Kentrum</taxon>
    </lineage>
</organism>
<reference evidence="3" key="1">
    <citation type="submission" date="2019-02" db="EMBL/GenBank/DDBJ databases">
        <authorList>
            <person name="Gruber-Vodicka R. H."/>
            <person name="Seah K. B. B."/>
        </authorList>
    </citation>
    <scope>NUCLEOTIDE SEQUENCE</scope>
    <source>
        <strain evidence="4">BECK_SA2B12</strain>
        <strain evidence="2">BECK_SA2B15</strain>
        <strain evidence="3">BECK_SA2B20</strain>
    </source>
</reference>
<evidence type="ECO:0000313" key="3">
    <source>
        <dbReference type="EMBL" id="VFJ92473.1"/>
    </source>
</evidence>
<proteinExistence type="predicted"/>
<dbReference type="EMBL" id="CAADFJ010000030">
    <property type="protein sequence ID" value="VFJ99246.1"/>
    <property type="molecule type" value="Genomic_DNA"/>
</dbReference>
<name>A0A450UIX8_9GAMM</name>